<dbReference type="PANTHER" id="PTHR23108:SF0">
    <property type="entry name" value="METHYLTRANSFERASE-LIKE PROTEIN 22"/>
    <property type="match status" value="1"/>
</dbReference>
<dbReference type="InterPro" id="IPR019410">
    <property type="entry name" value="Methyltransf_16"/>
</dbReference>
<dbReference type="InterPro" id="IPR029063">
    <property type="entry name" value="SAM-dependent_MTases_sf"/>
</dbReference>
<protein>
    <submittedName>
        <fullName evidence="1">DgyrCDS11318</fullName>
    </submittedName>
</protein>
<dbReference type="Pfam" id="PF10294">
    <property type="entry name" value="Methyltransf_16"/>
    <property type="match status" value="1"/>
</dbReference>
<dbReference type="PANTHER" id="PTHR23108">
    <property type="entry name" value="METHYLTRANSFERASE-RELATED"/>
    <property type="match status" value="1"/>
</dbReference>
<organism evidence="1 2">
    <name type="scientific">Dimorphilus gyrociliatus</name>
    <dbReference type="NCBI Taxonomy" id="2664684"/>
    <lineage>
        <taxon>Eukaryota</taxon>
        <taxon>Metazoa</taxon>
        <taxon>Spiralia</taxon>
        <taxon>Lophotrochozoa</taxon>
        <taxon>Annelida</taxon>
        <taxon>Polychaeta</taxon>
        <taxon>Polychaeta incertae sedis</taxon>
        <taxon>Dinophilidae</taxon>
        <taxon>Dimorphilus</taxon>
    </lineage>
</organism>
<dbReference type="EMBL" id="CAJFCJ010000019">
    <property type="protein sequence ID" value="CAD5122919.1"/>
    <property type="molecule type" value="Genomic_DNA"/>
</dbReference>
<dbReference type="GO" id="GO:0008276">
    <property type="term" value="F:protein methyltransferase activity"/>
    <property type="evidence" value="ECO:0007669"/>
    <property type="project" value="InterPro"/>
</dbReference>
<keyword evidence="2" id="KW-1185">Reference proteome</keyword>
<evidence type="ECO:0000313" key="2">
    <source>
        <dbReference type="Proteomes" id="UP000549394"/>
    </source>
</evidence>
<dbReference type="GO" id="GO:0005634">
    <property type="term" value="C:nucleus"/>
    <property type="evidence" value="ECO:0007669"/>
    <property type="project" value="TreeGrafter"/>
</dbReference>
<dbReference type="AlphaFoldDB" id="A0A7I8W2W8"/>
<dbReference type="Gene3D" id="3.40.50.150">
    <property type="entry name" value="Vaccinia Virus protein VP39"/>
    <property type="match status" value="1"/>
</dbReference>
<dbReference type="Proteomes" id="UP000549394">
    <property type="component" value="Unassembled WGS sequence"/>
</dbReference>
<accession>A0A7I8W2W8</accession>
<dbReference type="OrthoDB" id="46564at2759"/>
<evidence type="ECO:0000313" key="1">
    <source>
        <dbReference type="EMBL" id="CAD5122919.1"/>
    </source>
</evidence>
<sequence length="312" mass="36203">MERELQEALSNVHILNIAKKQEQNLKDYEAFETTFEFVIPELQISLSNKDQSVDGVKRDSDGDFILKRERKLKRGNEISITHAQCTLIKDVGLQVWHSSLLLCELLIDQRQKLKNEDIIELGSGVGLAGIIGGIFAKTVICTDKGENILKLCEKNIENNKKFLKEGSTVLTKEINWEETLLELLKWDTEERRIAEEAKYIIAADVVYNEDLTNAFFRTVFQLLTIGRWNKILYIAIEKRINFTLNNLAVCCEAYEHFKTCLEELDGYEFIKESNDVIHDNLLPRVKFNVNQVDIKEIEVYMDYERSRFLVIC</sequence>
<name>A0A7I8W2W8_9ANNE</name>
<reference evidence="1 2" key="1">
    <citation type="submission" date="2020-08" db="EMBL/GenBank/DDBJ databases">
        <authorList>
            <person name="Hejnol A."/>
        </authorList>
    </citation>
    <scope>NUCLEOTIDE SEQUENCE [LARGE SCALE GENOMIC DNA]</scope>
</reference>
<proteinExistence type="predicted"/>
<gene>
    <name evidence="1" type="ORF">DGYR_LOCUS10660</name>
</gene>
<comment type="caution">
    <text evidence="1">The sequence shown here is derived from an EMBL/GenBank/DDBJ whole genome shotgun (WGS) entry which is preliminary data.</text>
</comment>
<dbReference type="SUPFAM" id="SSF53335">
    <property type="entry name" value="S-adenosyl-L-methionine-dependent methyltransferases"/>
    <property type="match status" value="1"/>
</dbReference>
<dbReference type="InterPro" id="IPR038899">
    <property type="entry name" value="METTL22"/>
</dbReference>